<gene>
    <name evidence="1" type="ORF">GCM10011532_16160</name>
</gene>
<dbReference type="SUPFAM" id="SSF53756">
    <property type="entry name" value="UDP-Glycosyltransferase/glycogen phosphorylase"/>
    <property type="match status" value="1"/>
</dbReference>
<protein>
    <submittedName>
        <fullName evidence="1">Uncharacterized protein</fullName>
    </submittedName>
</protein>
<evidence type="ECO:0000313" key="2">
    <source>
        <dbReference type="Proteomes" id="UP000605733"/>
    </source>
</evidence>
<reference evidence="2" key="1">
    <citation type="journal article" date="2019" name="Int. J. Syst. Evol. Microbiol.">
        <title>The Global Catalogue of Microorganisms (GCM) 10K type strain sequencing project: providing services to taxonomists for standard genome sequencing and annotation.</title>
        <authorList>
            <consortium name="The Broad Institute Genomics Platform"/>
            <consortium name="The Broad Institute Genome Sequencing Center for Infectious Disease"/>
            <person name="Wu L."/>
            <person name="Ma J."/>
        </authorList>
    </citation>
    <scope>NUCLEOTIDE SEQUENCE [LARGE SCALE GENOMIC DNA]</scope>
    <source>
        <strain evidence="2">CGMCC 1.15422</strain>
    </source>
</reference>
<dbReference type="EMBL" id="BMIX01000003">
    <property type="protein sequence ID" value="GGG33291.1"/>
    <property type="molecule type" value="Genomic_DNA"/>
</dbReference>
<dbReference type="RefSeq" id="WP_011708483.1">
    <property type="nucleotide sequence ID" value="NZ_BMIX01000003.1"/>
</dbReference>
<organism evidence="1 2">
    <name type="scientific">Christiangramia forsetii</name>
    <dbReference type="NCBI Taxonomy" id="411153"/>
    <lineage>
        <taxon>Bacteria</taxon>
        <taxon>Pseudomonadati</taxon>
        <taxon>Bacteroidota</taxon>
        <taxon>Flavobacteriia</taxon>
        <taxon>Flavobacteriales</taxon>
        <taxon>Flavobacteriaceae</taxon>
        <taxon>Christiangramia</taxon>
    </lineage>
</organism>
<evidence type="ECO:0000313" key="1">
    <source>
        <dbReference type="EMBL" id="GGG33291.1"/>
    </source>
</evidence>
<dbReference type="Proteomes" id="UP000605733">
    <property type="component" value="Unassembled WGS sequence"/>
</dbReference>
<comment type="caution">
    <text evidence="1">The sequence shown here is derived from an EMBL/GenBank/DDBJ whole genome shotgun (WGS) entry which is preliminary data.</text>
</comment>
<keyword evidence="2" id="KW-1185">Reference proteome</keyword>
<dbReference type="Gene3D" id="3.40.50.2000">
    <property type="entry name" value="Glycogen Phosphorylase B"/>
    <property type="match status" value="2"/>
</dbReference>
<name>A0ABQ1WLT3_9FLAO</name>
<accession>A0ABQ1WLT3</accession>
<proteinExistence type="predicted"/>
<sequence>MNFLIVVQDLRISGTSEGIVSRSFISYLKKAYPNAKIDLEYFKNYESNDLLQLLPVDSINEYIINRRINPLIIWINWIFWRVFKISLVEKSLVNKYRKYIKKIKHEKYDYVFIRSSGQGYETVLACYDLPILKKAIVNFHDPYPIFWDTGSDKTLSNLELYRLKQMWKIVQDARICISPAKLLSEDMEHLYGSNKKFFTLPHQFDNEVFEEIKSQAARKRKKNLVISYHGVVQLGRNLDILLDAYSQLITEHSSFLKDTEFILRIKGKHSKRLKLKYAECKNIVFLETIYFNESSYEQKMESDIQVILENCSPHSNILVGKAPFLASLEKAVIILSPPRSELRFIIDDDKYIASCTSKDEIKVKLKCLIDEGLMNKGQKYLPFNSYFSEENFRIRLNRILEHY</sequence>